<dbReference type="AlphaFoldDB" id="A0A6B8TL49"/>
<evidence type="ECO:0000313" key="10">
    <source>
        <dbReference type="Proteomes" id="UP000426857"/>
    </source>
</evidence>
<feature type="transmembrane region" description="Helical" evidence="8">
    <location>
        <begin position="373"/>
        <end position="394"/>
    </location>
</feature>
<dbReference type="NCBIfam" id="NF038066">
    <property type="entry name" value="MptB"/>
    <property type="match status" value="1"/>
</dbReference>
<feature type="transmembrane region" description="Helical" evidence="8">
    <location>
        <begin position="469"/>
        <end position="490"/>
    </location>
</feature>
<feature type="transmembrane region" description="Helical" evidence="8">
    <location>
        <begin position="228"/>
        <end position="246"/>
    </location>
</feature>
<feature type="transmembrane region" description="Helical" evidence="8">
    <location>
        <begin position="530"/>
        <end position="552"/>
    </location>
</feature>
<dbReference type="Proteomes" id="UP000426857">
    <property type="component" value="Chromosome"/>
</dbReference>
<proteinExistence type="inferred from homology"/>
<reference evidence="9 10" key="1">
    <citation type="submission" date="2019-11" db="EMBL/GenBank/DDBJ databases">
        <title>FDA dAtabase for Regulatory Grade micrObial Sequences (FDA-ARGOS): Supporting development and validation of Infectious Disease Dx tests.</title>
        <authorList>
            <person name="Kerrigan L."/>
            <person name="Long C."/>
            <person name="Tallon L."/>
            <person name="Sadzewicz L."/>
            <person name="Vavikolanu K."/>
            <person name="Mehta A."/>
            <person name="Aluvathingal J."/>
            <person name="Nadendla S."/>
            <person name="Yan Y."/>
            <person name="Sichtig H."/>
        </authorList>
    </citation>
    <scope>NUCLEOTIDE SEQUENCE [LARGE SCALE GENOMIC DNA]</scope>
    <source>
        <strain evidence="9 10">FDAARGOS_674</strain>
    </source>
</reference>
<gene>
    <name evidence="9" type="ORF">FOB82_12120</name>
</gene>
<feature type="transmembrane region" description="Helical" evidence="8">
    <location>
        <begin position="258"/>
        <end position="275"/>
    </location>
</feature>
<dbReference type="EMBL" id="CP046322">
    <property type="protein sequence ID" value="QGS35579.1"/>
    <property type="molecule type" value="Genomic_DNA"/>
</dbReference>
<keyword evidence="5 8" id="KW-1133">Transmembrane helix</keyword>
<feature type="transmembrane region" description="Helical" evidence="8">
    <location>
        <begin position="436"/>
        <end position="457"/>
    </location>
</feature>
<feature type="transmembrane region" description="Helical" evidence="8">
    <location>
        <begin position="52"/>
        <end position="74"/>
    </location>
</feature>
<dbReference type="Pfam" id="PF26314">
    <property type="entry name" value="MptA_B_family"/>
    <property type="match status" value="1"/>
</dbReference>
<feature type="transmembrane region" description="Helical" evidence="8">
    <location>
        <begin position="406"/>
        <end position="424"/>
    </location>
</feature>
<comment type="subcellular location">
    <subcellularLocation>
        <location evidence="1">Membrane</location>
        <topology evidence="1">Multi-pass membrane protein</topology>
    </subcellularLocation>
</comment>
<evidence type="ECO:0000256" key="4">
    <source>
        <dbReference type="ARBA" id="ARBA00022692"/>
    </source>
</evidence>
<evidence type="ECO:0000256" key="7">
    <source>
        <dbReference type="ARBA" id="ARBA00043987"/>
    </source>
</evidence>
<keyword evidence="4 8" id="KW-0812">Transmembrane</keyword>
<evidence type="ECO:0000256" key="8">
    <source>
        <dbReference type="SAM" id="Phobius"/>
    </source>
</evidence>
<evidence type="ECO:0000256" key="2">
    <source>
        <dbReference type="ARBA" id="ARBA00022676"/>
    </source>
</evidence>
<dbReference type="GO" id="GO:0016757">
    <property type="term" value="F:glycosyltransferase activity"/>
    <property type="evidence" value="ECO:0007669"/>
    <property type="project" value="UniProtKB-KW"/>
</dbReference>
<evidence type="ECO:0000256" key="6">
    <source>
        <dbReference type="ARBA" id="ARBA00023136"/>
    </source>
</evidence>
<keyword evidence="2" id="KW-0328">Glycosyltransferase</keyword>
<feature type="transmembrane region" description="Helical" evidence="8">
    <location>
        <begin position="321"/>
        <end position="339"/>
    </location>
</feature>
<sequence>MSETPLRGGAAHWIIDALPRIGRAGSRSASLHRGTESPLAFRVDHRELRRFAWLRWLGTLGAILVLVGGVGAGATPVVGNVFWETPVGSMLGRMLISSTIVTFTGIGMLIAAWLGVGAFVAAGARTRVTSVDTGMLVRTFAAWVIPLIFTAPLFTQDIYSYLAQGAVVDRGMDPYAAGPVELLGTEDPLARSVPLIWADSPSPYGPTAMVVAWAIAAVTDDAVLPSVFLHRAVSVASLYVVAWALVRLAQRCGVSPQFALWLGVLNPLTLLHLVGGVHNEALLLAFLLSGMELCLVALHGKPVPGTPDDPVEPGSPALSRNGWLLFAAGVALIAMAGMVKVTGFVALGFVGMALACRFGFTTMAVARAAAVTAATAAATIVGFCLASGLGFGWITSQGGAATVRSWMSLPTLLGISSGFAGRVLGVGDVSEAALSLTRGLGILLAAAWLLRMLWATFRGRIHPLGGYGLAMFAMVLLFPVVHPWYLLWALVPLSGWADRSQFRVAVVAYSAIFSLTVLPRGLGLPPGTVLQIYLGSVAAFVASMAIILAIAWRTKVFRLR</sequence>
<comment type="similarity">
    <text evidence="7">Belongs to the MptA/B family.</text>
</comment>
<dbReference type="RefSeq" id="WP_155870689.1">
    <property type="nucleotide sequence ID" value="NZ_CP046322.1"/>
</dbReference>
<organism evidence="9 10">
    <name type="scientific">Corynebacterium xerosis</name>
    <dbReference type="NCBI Taxonomy" id="1725"/>
    <lineage>
        <taxon>Bacteria</taxon>
        <taxon>Bacillati</taxon>
        <taxon>Actinomycetota</taxon>
        <taxon>Actinomycetes</taxon>
        <taxon>Mycobacteriales</taxon>
        <taxon>Corynebacteriaceae</taxon>
        <taxon>Corynebacterium</taxon>
    </lineage>
</organism>
<feature type="transmembrane region" description="Helical" evidence="8">
    <location>
        <begin position="502"/>
        <end position="518"/>
    </location>
</feature>
<evidence type="ECO:0000256" key="1">
    <source>
        <dbReference type="ARBA" id="ARBA00004141"/>
    </source>
</evidence>
<dbReference type="KEGG" id="cxe:FOB82_12120"/>
<dbReference type="InterPro" id="IPR049829">
    <property type="entry name" value="MptA/B-like"/>
</dbReference>
<evidence type="ECO:0000256" key="5">
    <source>
        <dbReference type="ARBA" id="ARBA00022989"/>
    </source>
</evidence>
<evidence type="ECO:0000256" key="3">
    <source>
        <dbReference type="ARBA" id="ARBA00022679"/>
    </source>
</evidence>
<protein>
    <submittedName>
        <fullName evidence="9">Alpha 1,6 mannopyranosyltransferase</fullName>
    </submittedName>
</protein>
<dbReference type="GO" id="GO:0016020">
    <property type="term" value="C:membrane"/>
    <property type="evidence" value="ECO:0007669"/>
    <property type="project" value="UniProtKB-SubCell"/>
</dbReference>
<keyword evidence="3 9" id="KW-0808">Transferase</keyword>
<evidence type="ECO:0000313" key="9">
    <source>
        <dbReference type="EMBL" id="QGS35579.1"/>
    </source>
</evidence>
<feature type="transmembrane region" description="Helical" evidence="8">
    <location>
        <begin position="94"/>
        <end position="123"/>
    </location>
</feature>
<keyword evidence="6 8" id="KW-0472">Membrane</keyword>
<name>A0A6B8TL49_9CORY</name>
<accession>A0A6B8TL49</accession>
<feature type="transmembrane region" description="Helical" evidence="8">
    <location>
        <begin position="135"/>
        <end position="154"/>
    </location>
</feature>